<proteinExistence type="predicted"/>
<dbReference type="Proteomes" id="UP000003704">
    <property type="component" value="Unassembled WGS sequence"/>
</dbReference>
<reference evidence="1 2" key="1">
    <citation type="journal article" date="2012" name="J. Bacteriol.">
        <title>Genome Sequence of n-Alkane-Degrading Hydrocarboniphaga effusa Strain AP103T (ATCC BAA-332T).</title>
        <authorList>
            <person name="Chang H.K."/>
            <person name="Zylstra G.J."/>
            <person name="Chae J.C."/>
        </authorList>
    </citation>
    <scope>NUCLEOTIDE SEQUENCE [LARGE SCALE GENOMIC DNA]</scope>
    <source>
        <strain evidence="1 2">AP103</strain>
    </source>
</reference>
<keyword evidence="2" id="KW-1185">Reference proteome</keyword>
<accession>I7ZD77</accession>
<dbReference type="RefSeq" id="WP_007186365.1">
    <property type="nucleotide sequence ID" value="NZ_AKGD01000002.1"/>
</dbReference>
<name>I7ZD77_9GAMM</name>
<dbReference type="OrthoDB" id="5701636at2"/>
<protein>
    <submittedName>
        <fullName evidence="1">Uncharacterized protein</fullName>
    </submittedName>
</protein>
<comment type="caution">
    <text evidence="1">The sequence shown here is derived from an EMBL/GenBank/DDBJ whole genome shotgun (WGS) entry which is preliminary data.</text>
</comment>
<dbReference type="STRING" id="1172194.WQQ_34260"/>
<dbReference type="EMBL" id="AKGD01000002">
    <property type="protein sequence ID" value="EIT69844.1"/>
    <property type="molecule type" value="Genomic_DNA"/>
</dbReference>
<evidence type="ECO:0000313" key="1">
    <source>
        <dbReference type="EMBL" id="EIT69844.1"/>
    </source>
</evidence>
<sequence>MSVATAADLAAAVDRLLLERGELDFFELLLRLKLIDASGGWLAAPDAAADTLDAAHAYASQQGLRAASGAMFLPLPARCRVVMSKSPRSQFDLLRDNQGLYAETQLRDALLDRRFDAARELLARVDDANARGEFTQLIDAATARCEDNDAERIANRLAPLARRRLGDNAAAYLRGLWSALAERRAGLRFDPQRPQDHASHAWLQAGEAARAVDVIAMEPGWHEDAPLLARMAQASAGCGRSGDARLAWMRLCWLHPHAAEQAFDESRADPSLLEHWSDFQSDEAAYETDTFPAWTLIVDPGQRFSVPAEQAPQTPAGELYRAVLALIASGGESNARRRVHALRPALLKHYLGYAANR</sequence>
<gene>
    <name evidence="1" type="ORF">WQQ_34260</name>
</gene>
<organism evidence="1 2">
    <name type="scientific">Hydrocarboniphaga effusa AP103</name>
    <dbReference type="NCBI Taxonomy" id="1172194"/>
    <lineage>
        <taxon>Bacteria</taxon>
        <taxon>Pseudomonadati</taxon>
        <taxon>Pseudomonadota</taxon>
        <taxon>Gammaproteobacteria</taxon>
        <taxon>Nevskiales</taxon>
        <taxon>Nevskiaceae</taxon>
        <taxon>Hydrocarboniphaga</taxon>
    </lineage>
</organism>
<dbReference type="AlphaFoldDB" id="I7ZD77"/>
<evidence type="ECO:0000313" key="2">
    <source>
        <dbReference type="Proteomes" id="UP000003704"/>
    </source>
</evidence>